<dbReference type="EMBL" id="JABMIG020000169">
    <property type="protein sequence ID" value="KAL3787774.1"/>
    <property type="molecule type" value="Genomic_DNA"/>
</dbReference>
<organism evidence="3 4">
    <name type="scientific">Cyclotella cryptica</name>
    <dbReference type="NCBI Taxonomy" id="29204"/>
    <lineage>
        <taxon>Eukaryota</taxon>
        <taxon>Sar</taxon>
        <taxon>Stramenopiles</taxon>
        <taxon>Ochrophyta</taxon>
        <taxon>Bacillariophyta</taxon>
        <taxon>Coscinodiscophyceae</taxon>
        <taxon>Thalassiosirophycidae</taxon>
        <taxon>Stephanodiscales</taxon>
        <taxon>Stephanodiscaceae</taxon>
        <taxon>Cyclotella</taxon>
    </lineage>
</organism>
<keyword evidence="4" id="KW-1185">Reference proteome</keyword>
<name>A0ABD3PJB7_9STRA</name>
<evidence type="ECO:0000313" key="4">
    <source>
        <dbReference type="Proteomes" id="UP001516023"/>
    </source>
</evidence>
<accession>A0ABD3PJB7</accession>
<feature type="region of interest" description="Disordered" evidence="1">
    <location>
        <begin position="405"/>
        <end position="424"/>
    </location>
</feature>
<feature type="domain" description="MCM3-like winged helix" evidence="2">
    <location>
        <begin position="750"/>
        <end position="816"/>
    </location>
</feature>
<feature type="region of interest" description="Disordered" evidence="1">
    <location>
        <begin position="651"/>
        <end position="696"/>
    </location>
</feature>
<evidence type="ECO:0000313" key="3">
    <source>
        <dbReference type="EMBL" id="KAL3787774.1"/>
    </source>
</evidence>
<evidence type="ECO:0000259" key="2">
    <source>
        <dbReference type="Pfam" id="PF23191"/>
    </source>
</evidence>
<dbReference type="Pfam" id="PF23191">
    <property type="entry name" value="WHD_MCM3_C"/>
    <property type="match status" value="1"/>
</dbReference>
<feature type="region of interest" description="Disordered" evidence="1">
    <location>
        <begin position="713"/>
        <end position="745"/>
    </location>
</feature>
<feature type="compositionally biased region" description="Polar residues" evidence="1">
    <location>
        <begin position="687"/>
        <end position="696"/>
    </location>
</feature>
<feature type="compositionally biased region" description="Low complexity" evidence="1">
    <location>
        <begin position="550"/>
        <end position="562"/>
    </location>
</feature>
<dbReference type="AlphaFoldDB" id="A0ABD3PJB7"/>
<sequence length="828" mass="89879">HRQRTKGNGHDTINHAGPLTRPRSGLVSFHTHDKNTPNNPKHTQHASQIVTILPRSHPGINRCGGTAFITRIHTDSNDENNPGGKPTKIDVKYVLGGKESGIELTYVREDVSSMSATTATSTRMAKDKRERKQDVKMNMGEWGGGGGQKKRVALGDVDGNCGSRKRGKKEVEKKQNKKNVPMTNAELSGGKEEHGGLPEGSEMDGEWIFIKSGKISSYLPYLTATTRIQYWWNHEDGWLHATILKSIHKVVTSKIIKWVVKVEFEDGEKASLTFHPGDKRWKVKIGPVDKKTETKEDGGKGGRKRGGMPSEKKIKKSPANPASNRKNDEKKVGKKSSAKAGSGGSEPVESNAQASGGADDCHAVEMSKPTDLGLLVKNDNTKPRGSRTTVNMSKPTDLGLLVKKDSARASGSGRTMKMKTPIDSGLLVKNDSARASSSGIVNKDEPTDLDLLIKNDKARACSSGGTITMSKRTDLGLLVKKNRGGACSTGAGTVAMSKPNDFGLLTKNVSTKASNTGDGPAKKSKPVSVTLDARGTVFKKETNRDTPASTTKTKQTDNKNTTPFAKKKELVPTIDNVYKSDKSTINTVTPFHHATQKKASASNRAASFSFPSNTQSKLKEVASKMTKETEESNASSLAQRIDGLEAARVKAASKKKSSRPRSYVDLTAEPAGEKKSEAKTIPKEESANSSRPMTLTETLYEKESTKAEEFVNHMKRRDEGNVAKAKKPSASSPGGSVSSSSASGELVVKVDDQRKELFKAGVYQVMTRLHVEKMDVEELITKVNAYSSSQNQEPFTPLEARAYLQHLDTQNNVFMVWDEGKSGVVYPF</sequence>
<feature type="compositionally biased region" description="Basic and acidic residues" evidence="1">
    <location>
        <begin position="287"/>
        <end position="300"/>
    </location>
</feature>
<feature type="region of interest" description="Disordered" evidence="1">
    <location>
        <begin position="538"/>
        <end position="562"/>
    </location>
</feature>
<reference evidence="3 4" key="1">
    <citation type="journal article" date="2020" name="G3 (Bethesda)">
        <title>Improved Reference Genome for Cyclotella cryptica CCMP332, a Model for Cell Wall Morphogenesis, Salinity Adaptation, and Lipid Production in Diatoms (Bacillariophyta).</title>
        <authorList>
            <person name="Roberts W.R."/>
            <person name="Downey K.M."/>
            <person name="Ruck E.C."/>
            <person name="Traller J.C."/>
            <person name="Alverson A.J."/>
        </authorList>
    </citation>
    <scope>NUCLEOTIDE SEQUENCE [LARGE SCALE GENOMIC DNA]</scope>
    <source>
        <strain evidence="3 4">CCMP332</strain>
    </source>
</reference>
<protein>
    <recommendedName>
        <fullName evidence="2">MCM3-like winged helix domain-containing protein</fullName>
    </recommendedName>
</protein>
<dbReference type="InterPro" id="IPR056575">
    <property type="entry name" value="WH_MCM3_C"/>
</dbReference>
<proteinExistence type="predicted"/>
<feature type="compositionally biased region" description="Low complexity" evidence="1">
    <location>
        <begin position="728"/>
        <end position="744"/>
    </location>
</feature>
<feature type="region of interest" description="Disordered" evidence="1">
    <location>
        <begin position="1"/>
        <end position="23"/>
    </location>
</feature>
<gene>
    <name evidence="3" type="ORF">HJC23_009825</name>
</gene>
<feature type="region of interest" description="Disordered" evidence="1">
    <location>
        <begin position="283"/>
        <end position="398"/>
    </location>
</feature>
<comment type="caution">
    <text evidence="3">The sequence shown here is derived from an EMBL/GenBank/DDBJ whole genome shotgun (WGS) entry which is preliminary data.</text>
</comment>
<feature type="region of interest" description="Disordered" evidence="1">
    <location>
        <begin position="137"/>
        <end position="200"/>
    </location>
</feature>
<evidence type="ECO:0000256" key="1">
    <source>
        <dbReference type="SAM" id="MobiDB-lite"/>
    </source>
</evidence>
<feature type="compositionally biased region" description="Basic and acidic residues" evidence="1">
    <location>
        <begin position="671"/>
        <end position="686"/>
    </location>
</feature>
<dbReference type="Proteomes" id="UP001516023">
    <property type="component" value="Unassembled WGS sequence"/>
</dbReference>
<feature type="non-terminal residue" evidence="3">
    <location>
        <position position="1"/>
    </location>
</feature>